<gene>
    <name evidence="9" type="ORF">WJX74_008774</name>
</gene>
<dbReference type="EMBL" id="JALJOS010000040">
    <property type="protein sequence ID" value="KAK9821196.1"/>
    <property type="molecule type" value="Genomic_DNA"/>
</dbReference>
<dbReference type="GO" id="GO:0006048">
    <property type="term" value="P:UDP-N-acetylglucosamine biosynthetic process"/>
    <property type="evidence" value="ECO:0007669"/>
    <property type="project" value="TreeGrafter"/>
</dbReference>
<dbReference type="InterPro" id="IPR002618">
    <property type="entry name" value="UDPGP_fam"/>
</dbReference>
<comment type="cofactor">
    <cofactor evidence="1">
        <name>Mn(2+)</name>
        <dbReference type="ChEBI" id="CHEBI:29035"/>
    </cofactor>
</comment>
<dbReference type="FunFam" id="2.160.10.30:FF:000001">
    <property type="entry name" value="UDP-sugar pyrophosphorylase"/>
    <property type="match status" value="1"/>
</dbReference>
<dbReference type="PANTHER" id="PTHR11952:SF9">
    <property type="entry name" value="UDP-SUGAR PYROPHOSPHORYLASE"/>
    <property type="match status" value="1"/>
</dbReference>
<comment type="caution">
    <text evidence="9">The sequence shown here is derived from an EMBL/GenBank/DDBJ whole genome shotgun (WGS) entry which is preliminary data.</text>
</comment>
<evidence type="ECO:0000313" key="10">
    <source>
        <dbReference type="Proteomes" id="UP001438707"/>
    </source>
</evidence>
<evidence type="ECO:0000256" key="3">
    <source>
        <dbReference type="ARBA" id="ARBA00022679"/>
    </source>
</evidence>
<dbReference type="Gene3D" id="2.160.10.30">
    <property type="match status" value="1"/>
</dbReference>
<dbReference type="SUPFAM" id="SSF53448">
    <property type="entry name" value="Nucleotide-diphospho-sugar transferases"/>
    <property type="match status" value="1"/>
</dbReference>
<evidence type="ECO:0000256" key="8">
    <source>
        <dbReference type="SAM" id="Phobius"/>
    </source>
</evidence>
<keyword evidence="3" id="KW-0808">Transferase</keyword>
<keyword evidence="8" id="KW-0812">Transmembrane</keyword>
<evidence type="ECO:0000256" key="7">
    <source>
        <dbReference type="ARBA" id="ARBA00048259"/>
    </source>
</evidence>
<name>A0AAW1QJD0_9CHLO</name>
<keyword evidence="10" id="KW-1185">Reference proteome</keyword>
<accession>A0AAW1QJD0</accession>
<evidence type="ECO:0000256" key="6">
    <source>
        <dbReference type="ARBA" id="ARBA00039080"/>
    </source>
</evidence>
<dbReference type="Gene3D" id="3.90.550.10">
    <property type="entry name" value="Spore Coat Polysaccharide Biosynthesis Protein SpsA, Chain A"/>
    <property type="match status" value="1"/>
</dbReference>
<protein>
    <recommendedName>
        <fullName evidence="6">UTP-monosaccharide-1-phosphate uridylyltransferase</fullName>
        <ecNumber evidence="6">2.7.7.64</ecNumber>
    </recommendedName>
</protein>
<sequence>MGKPLVHEQSQVAIGLAAGAAVIASAVAAFLAYNELRRRGKPLRINNQKDSSNVEGALKGKHGKLVSDLLALDQRHLFDGWPDDGAHEASGHQLLQQLQHLDANYNGGLKAYITNAKKLLQDAQAGANAFQGFTPEVPKGKKLTYASEKFEAYEQQGVKAAHGAAFVLVAGGLGERLGYSGIKLALPVDSARGACFLQVYTESILALQQLAQQQKPGCLLPLAIMTSDDTHQRTADLLAEHNHFGAEPSQITLIKQEKVACLVDNEAHLALDPSDRFKLLTKPHGHGDVHSLLHSSGLLQRWRSQGVSHICFFQDTNGLVFRALPAALGVSVAHDFDLNSLAVPRKAKEAIGGIARLTHRDGRSMTVNVEYNQLDPLLRATTHPDGDTNDSSGFSPFPGNINQLVVKADSYAQQLERTGGLIAEFVNPKYADSSRSKFKSPTRLECMMQDYAKELPSEARTGFTVIKEVWAAYSPVKNAPEDARAKVAAGSPSHSATTGELDIYHANCRTLQQLGAQVGEPDQCNFNGLDVELWPRISWSPTFALTLAQLKSKMDGEGLVISKGASLVIEGADVHIRNLRVDGALRIKSHARAHVLIDGLTVSNGGWNWRALNPDKPAKEEEWIRGFKVCRKDTEELTYSEPGDYVVPPKATRIQDNKAKQHAPEQAVQSA</sequence>
<keyword evidence="8" id="KW-0472">Membrane</keyword>
<dbReference type="PANTHER" id="PTHR11952">
    <property type="entry name" value="UDP- GLUCOSE PYROPHOSPHORYLASE"/>
    <property type="match status" value="1"/>
</dbReference>
<evidence type="ECO:0000256" key="4">
    <source>
        <dbReference type="ARBA" id="ARBA00022695"/>
    </source>
</evidence>
<dbReference type="EC" id="2.7.7.64" evidence="6"/>
<dbReference type="GO" id="GO:0003977">
    <property type="term" value="F:UDP-N-acetylglucosamine diphosphorylase activity"/>
    <property type="evidence" value="ECO:0007669"/>
    <property type="project" value="TreeGrafter"/>
</dbReference>
<evidence type="ECO:0000256" key="5">
    <source>
        <dbReference type="ARBA" id="ARBA00038047"/>
    </source>
</evidence>
<dbReference type="AlphaFoldDB" id="A0AAW1QJD0"/>
<dbReference type="Proteomes" id="UP001438707">
    <property type="component" value="Unassembled WGS sequence"/>
</dbReference>
<dbReference type="FunFam" id="3.90.550.10:FF:000091">
    <property type="entry name" value="UDP-sugar pyrophosphorylase"/>
    <property type="match status" value="1"/>
</dbReference>
<comment type="cofactor">
    <cofactor evidence="2">
        <name>Mg(2+)</name>
        <dbReference type="ChEBI" id="CHEBI:18420"/>
    </cofactor>
</comment>
<comment type="catalytic activity">
    <reaction evidence="7">
        <text>a monosaccharide 1-phosphate + UTP + H(+) = a UDP-monosaccharide + diphosphate</text>
        <dbReference type="Rhea" id="RHEA:13205"/>
        <dbReference type="ChEBI" id="CHEBI:15378"/>
        <dbReference type="ChEBI" id="CHEBI:33019"/>
        <dbReference type="ChEBI" id="CHEBI:46398"/>
        <dbReference type="ChEBI" id="CHEBI:140358"/>
        <dbReference type="ChEBI" id="CHEBI:140359"/>
        <dbReference type="EC" id="2.7.7.64"/>
    </reaction>
</comment>
<feature type="transmembrane region" description="Helical" evidence="8">
    <location>
        <begin position="12"/>
        <end position="33"/>
    </location>
</feature>
<organism evidence="9 10">
    <name type="scientific">Apatococcus lobatus</name>
    <dbReference type="NCBI Taxonomy" id="904363"/>
    <lineage>
        <taxon>Eukaryota</taxon>
        <taxon>Viridiplantae</taxon>
        <taxon>Chlorophyta</taxon>
        <taxon>core chlorophytes</taxon>
        <taxon>Trebouxiophyceae</taxon>
        <taxon>Chlorellales</taxon>
        <taxon>Chlorellaceae</taxon>
        <taxon>Apatococcus</taxon>
    </lineage>
</organism>
<reference evidence="9 10" key="1">
    <citation type="journal article" date="2024" name="Nat. Commun.">
        <title>Phylogenomics reveals the evolutionary origins of lichenization in chlorophyte algae.</title>
        <authorList>
            <person name="Puginier C."/>
            <person name="Libourel C."/>
            <person name="Otte J."/>
            <person name="Skaloud P."/>
            <person name="Haon M."/>
            <person name="Grisel S."/>
            <person name="Petersen M."/>
            <person name="Berrin J.G."/>
            <person name="Delaux P.M."/>
            <person name="Dal Grande F."/>
            <person name="Keller J."/>
        </authorList>
    </citation>
    <scope>NUCLEOTIDE SEQUENCE [LARGE SCALE GENOMIC DNA]</scope>
    <source>
        <strain evidence="9 10">SAG 2145</strain>
    </source>
</reference>
<dbReference type="InterPro" id="IPR039741">
    <property type="entry name" value="UDP-sugar_pyrophosphorylase"/>
</dbReference>
<keyword evidence="8" id="KW-1133">Transmembrane helix</keyword>
<dbReference type="CDD" id="cd06424">
    <property type="entry name" value="UGGPase"/>
    <property type="match status" value="1"/>
</dbReference>
<comment type="similarity">
    <text evidence="5">Belongs to the USP family.</text>
</comment>
<evidence type="ECO:0000313" key="9">
    <source>
        <dbReference type="EMBL" id="KAK9821196.1"/>
    </source>
</evidence>
<proteinExistence type="inferred from homology"/>
<dbReference type="InterPro" id="IPR029044">
    <property type="entry name" value="Nucleotide-diphossugar_trans"/>
</dbReference>
<dbReference type="GO" id="GO:0051748">
    <property type="term" value="F:UTP-monosaccharide-1-phosphate uridylyltransferase activity"/>
    <property type="evidence" value="ECO:0007669"/>
    <property type="project" value="UniProtKB-EC"/>
</dbReference>
<keyword evidence="4" id="KW-0548">Nucleotidyltransferase</keyword>
<evidence type="ECO:0000256" key="2">
    <source>
        <dbReference type="ARBA" id="ARBA00001946"/>
    </source>
</evidence>
<evidence type="ECO:0000256" key="1">
    <source>
        <dbReference type="ARBA" id="ARBA00001936"/>
    </source>
</evidence>
<dbReference type="Pfam" id="PF01704">
    <property type="entry name" value="UDPGP"/>
    <property type="match status" value="1"/>
</dbReference>